<protein>
    <submittedName>
        <fullName evidence="1">Uncharacterized protein</fullName>
    </submittedName>
</protein>
<organism evidence="1 2">
    <name type="scientific">Iphiclides podalirius</name>
    <name type="common">scarce swallowtail</name>
    <dbReference type="NCBI Taxonomy" id="110791"/>
    <lineage>
        <taxon>Eukaryota</taxon>
        <taxon>Metazoa</taxon>
        <taxon>Ecdysozoa</taxon>
        <taxon>Arthropoda</taxon>
        <taxon>Hexapoda</taxon>
        <taxon>Insecta</taxon>
        <taxon>Pterygota</taxon>
        <taxon>Neoptera</taxon>
        <taxon>Endopterygota</taxon>
        <taxon>Lepidoptera</taxon>
        <taxon>Glossata</taxon>
        <taxon>Ditrysia</taxon>
        <taxon>Papilionoidea</taxon>
        <taxon>Papilionidae</taxon>
        <taxon>Papilioninae</taxon>
        <taxon>Iphiclides</taxon>
    </lineage>
</organism>
<dbReference type="EMBL" id="OW152814">
    <property type="protein sequence ID" value="CAH2050022.1"/>
    <property type="molecule type" value="Genomic_DNA"/>
</dbReference>
<keyword evidence="2" id="KW-1185">Reference proteome</keyword>
<name>A0ABN8I8D1_9NEOP</name>
<evidence type="ECO:0000313" key="1">
    <source>
        <dbReference type="EMBL" id="CAH2050022.1"/>
    </source>
</evidence>
<proteinExistence type="predicted"/>
<accession>A0ABN8I8D1</accession>
<sequence length="90" mass="9834">MASRINVTAAPRGPPVHPELYSGTRCQDENKALVFFILYFGVCVKNWHIGASFPSVSILSGPAWSRLAHANQPHNEGINITRCLFGRGAN</sequence>
<gene>
    <name evidence="1" type="ORF">IPOD504_LOCUS7179</name>
</gene>
<dbReference type="Proteomes" id="UP000837857">
    <property type="component" value="Chromosome 2"/>
</dbReference>
<evidence type="ECO:0000313" key="2">
    <source>
        <dbReference type="Proteomes" id="UP000837857"/>
    </source>
</evidence>
<feature type="non-terminal residue" evidence="1">
    <location>
        <position position="90"/>
    </location>
</feature>
<reference evidence="1" key="1">
    <citation type="submission" date="2022-03" db="EMBL/GenBank/DDBJ databases">
        <authorList>
            <person name="Martin H S."/>
        </authorList>
    </citation>
    <scope>NUCLEOTIDE SEQUENCE</scope>
</reference>